<dbReference type="Proteomes" id="UP001057877">
    <property type="component" value="Chromosome"/>
</dbReference>
<sequence>MRHKTRCTIAMIMALLLAASVSAGPASAAISISSTFQSSLDKTLAAADGTMSSKISSQYKDFASLQQEDARWDASIKAIHYQNEEAESLLRKQIKLIDAAKIDKLELQVKQTRERNKKLLDLYASLNRQIAASRSIGTKEMTSMLRSQAEALKPAVQLARQDIRNKEDALKAAKANAARMMKKIRAALDETDPLVIRIKAERSSTDIPKKSLAAEWKKAGNAVKKRDAAATLASLTTSVSLTRQIIEQKRKIHTLETKIAAVIQQAKSQLPAS</sequence>
<reference evidence="3" key="1">
    <citation type="submission" date="2022-01" db="EMBL/GenBank/DDBJ databases">
        <title>Paenibacillus spongiae sp. nov., isolated from marine sponge.</title>
        <authorList>
            <person name="Li Z."/>
            <person name="Zhang M."/>
        </authorList>
    </citation>
    <scope>NUCLEOTIDE SEQUENCE</scope>
    <source>
        <strain evidence="3">PHS-Z3</strain>
    </source>
</reference>
<keyword evidence="1" id="KW-0175">Coiled coil</keyword>
<feature type="coiled-coil region" evidence="1">
    <location>
        <begin position="156"/>
        <end position="190"/>
    </location>
</feature>
<name>A0ABY5SB46_9BACL</name>
<evidence type="ECO:0000256" key="2">
    <source>
        <dbReference type="SAM" id="SignalP"/>
    </source>
</evidence>
<proteinExistence type="predicted"/>
<feature type="signal peptide" evidence="2">
    <location>
        <begin position="1"/>
        <end position="28"/>
    </location>
</feature>
<evidence type="ECO:0000313" key="3">
    <source>
        <dbReference type="EMBL" id="UVI30755.1"/>
    </source>
</evidence>
<dbReference type="EMBL" id="CP091430">
    <property type="protein sequence ID" value="UVI30755.1"/>
    <property type="molecule type" value="Genomic_DNA"/>
</dbReference>
<feature type="chain" id="PRO_5046958436" evidence="2">
    <location>
        <begin position="29"/>
        <end position="273"/>
    </location>
</feature>
<evidence type="ECO:0000256" key="1">
    <source>
        <dbReference type="SAM" id="Coils"/>
    </source>
</evidence>
<organism evidence="3 4">
    <name type="scientific">Paenibacillus spongiae</name>
    <dbReference type="NCBI Taxonomy" id="2909671"/>
    <lineage>
        <taxon>Bacteria</taxon>
        <taxon>Bacillati</taxon>
        <taxon>Bacillota</taxon>
        <taxon>Bacilli</taxon>
        <taxon>Bacillales</taxon>
        <taxon>Paenibacillaceae</taxon>
        <taxon>Paenibacillus</taxon>
    </lineage>
</organism>
<keyword evidence="2" id="KW-0732">Signal</keyword>
<protein>
    <submittedName>
        <fullName evidence="3">Uncharacterized protein</fullName>
    </submittedName>
</protein>
<gene>
    <name evidence="3" type="ORF">L1F29_02415</name>
</gene>
<evidence type="ECO:0000313" key="4">
    <source>
        <dbReference type="Proteomes" id="UP001057877"/>
    </source>
</evidence>
<dbReference type="RefSeq" id="WP_258386820.1">
    <property type="nucleotide sequence ID" value="NZ_CP091430.1"/>
</dbReference>
<feature type="coiled-coil region" evidence="1">
    <location>
        <begin position="102"/>
        <end position="129"/>
    </location>
</feature>
<accession>A0ABY5SB46</accession>
<keyword evidence="4" id="KW-1185">Reference proteome</keyword>